<keyword evidence="2" id="KW-1185">Reference proteome</keyword>
<gene>
    <name evidence="1" type="ORF">Pla110_11780</name>
</gene>
<evidence type="ECO:0008006" key="3">
    <source>
        <dbReference type="Google" id="ProtNLM"/>
    </source>
</evidence>
<accession>A0A518CJQ5</accession>
<protein>
    <recommendedName>
        <fullName evidence="3">Class I SAM-dependent methyltransferase</fullName>
    </recommendedName>
</protein>
<dbReference type="RefSeq" id="WP_144994093.1">
    <property type="nucleotide sequence ID" value="NZ_CP036281.1"/>
</dbReference>
<reference evidence="1 2" key="1">
    <citation type="submission" date="2019-02" db="EMBL/GenBank/DDBJ databases">
        <title>Deep-cultivation of Planctomycetes and their phenomic and genomic characterization uncovers novel biology.</title>
        <authorList>
            <person name="Wiegand S."/>
            <person name="Jogler M."/>
            <person name="Boedeker C."/>
            <person name="Pinto D."/>
            <person name="Vollmers J."/>
            <person name="Rivas-Marin E."/>
            <person name="Kohn T."/>
            <person name="Peeters S.H."/>
            <person name="Heuer A."/>
            <person name="Rast P."/>
            <person name="Oberbeckmann S."/>
            <person name="Bunk B."/>
            <person name="Jeske O."/>
            <person name="Meyerdierks A."/>
            <person name="Storesund J.E."/>
            <person name="Kallscheuer N."/>
            <person name="Luecker S."/>
            <person name="Lage O.M."/>
            <person name="Pohl T."/>
            <person name="Merkel B.J."/>
            <person name="Hornburger P."/>
            <person name="Mueller R.-W."/>
            <person name="Bruemmer F."/>
            <person name="Labrenz M."/>
            <person name="Spormann A.M."/>
            <person name="Op den Camp H."/>
            <person name="Overmann J."/>
            <person name="Amann R."/>
            <person name="Jetten M.S.M."/>
            <person name="Mascher T."/>
            <person name="Medema M.H."/>
            <person name="Devos D.P."/>
            <person name="Kaster A.-K."/>
            <person name="Ovreas L."/>
            <person name="Rohde M."/>
            <person name="Galperin M.Y."/>
            <person name="Jogler C."/>
        </authorList>
    </citation>
    <scope>NUCLEOTIDE SEQUENCE [LARGE SCALE GENOMIC DNA]</scope>
    <source>
        <strain evidence="1 2">Pla110</strain>
    </source>
</reference>
<dbReference type="InterPro" id="IPR029063">
    <property type="entry name" value="SAM-dependent_MTases_sf"/>
</dbReference>
<dbReference type="Pfam" id="PF13578">
    <property type="entry name" value="Methyltransf_24"/>
    <property type="match status" value="1"/>
</dbReference>
<evidence type="ECO:0000313" key="2">
    <source>
        <dbReference type="Proteomes" id="UP000317178"/>
    </source>
</evidence>
<dbReference type="OrthoDB" id="240750at2"/>
<evidence type="ECO:0000313" key="1">
    <source>
        <dbReference type="EMBL" id="QDU79468.1"/>
    </source>
</evidence>
<dbReference type="SUPFAM" id="SSF53335">
    <property type="entry name" value="S-adenosyl-L-methionine-dependent methyltransferases"/>
    <property type="match status" value="1"/>
</dbReference>
<dbReference type="EMBL" id="CP036281">
    <property type="protein sequence ID" value="QDU79468.1"/>
    <property type="molecule type" value="Genomic_DNA"/>
</dbReference>
<dbReference type="Gene3D" id="3.40.50.150">
    <property type="entry name" value="Vaccinia Virus protein VP39"/>
    <property type="match status" value="1"/>
</dbReference>
<proteinExistence type="predicted"/>
<organism evidence="1 2">
    <name type="scientific">Polystyrenella longa</name>
    <dbReference type="NCBI Taxonomy" id="2528007"/>
    <lineage>
        <taxon>Bacteria</taxon>
        <taxon>Pseudomonadati</taxon>
        <taxon>Planctomycetota</taxon>
        <taxon>Planctomycetia</taxon>
        <taxon>Planctomycetales</taxon>
        <taxon>Planctomycetaceae</taxon>
        <taxon>Polystyrenella</taxon>
    </lineage>
</organism>
<dbReference type="KEGG" id="plon:Pla110_11780"/>
<dbReference type="AlphaFoldDB" id="A0A518CJQ5"/>
<dbReference type="Proteomes" id="UP000317178">
    <property type="component" value="Chromosome"/>
</dbReference>
<name>A0A518CJQ5_9PLAN</name>
<sequence length="228" mass="25953">MNIGARVVKNLIKGPFRVVRTFQRLLDPAYRLQHRANLSVKSNIPRDRIKLLEQNPGQSSDRECRLLAHLAMEADKSGSIVEIGAYKGKVTAWLVEAAERTKGEARVISIDPHICGTWEEYQETVQKFELDNRGLKIHKELSHELGQSWEEPISMLLVDGSHEYEDVVTDIDDFVPHVLPSGYVVFDDARGKIFPGVTRAINECMRPRPEFEEVGMIKNFAVFRRKAA</sequence>